<dbReference type="EMBL" id="LMVN01000002">
    <property type="protein sequence ID" value="PAV08080.1"/>
    <property type="molecule type" value="Genomic_DNA"/>
</dbReference>
<reference evidence="3 5" key="1">
    <citation type="submission" date="2016-04" db="EMBL/GenBank/DDBJ databases">
        <title>Genome sequence of Methanosphaera cuniculi DSM 4103.</title>
        <authorList>
            <person name="Poehlein A."/>
            <person name="Seedorf H."/>
            <person name="Daniel R."/>
        </authorList>
    </citation>
    <scope>NUCLEOTIDE SEQUENCE [LARGE SCALE GENOMIC DNA]</scope>
    <source>
        <strain evidence="3 5">DSM 4103</strain>
    </source>
</reference>
<name>A0A2A2HFK3_9EURY</name>
<proteinExistence type="inferred from homology"/>
<dbReference type="InterPro" id="IPR046938">
    <property type="entry name" value="DNA_clamp_sf"/>
</dbReference>
<dbReference type="GO" id="GO:0003677">
    <property type="term" value="F:DNA binding"/>
    <property type="evidence" value="ECO:0007669"/>
    <property type="project" value="UniProtKB-UniRule"/>
</dbReference>
<dbReference type="EMBL" id="LWMS01000031">
    <property type="protein sequence ID" value="PWL08167.1"/>
    <property type="molecule type" value="Genomic_DNA"/>
</dbReference>
<dbReference type="SUPFAM" id="SSF55979">
    <property type="entry name" value="DNA clamp"/>
    <property type="match status" value="1"/>
</dbReference>
<dbReference type="PANTHER" id="PTHR11352">
    <property type="entry name" value="PROLIFERATING CELL NUCLEAR ANTIGEN"/>
    <property type="match status" value="1"/>
</dbReference>
<keyword evidence="1" id="KW-0235">DNA replication</keyword>
<accession>A0A2A2HFK3</accession>
<comment type="function">
    <text evidence="1">Sliding clamp subunit that acts as a moving platform for DNA processing. Responsible for tethering the catalytic subunit of DNA polymerase and other proteins to DNA during high-speed replication.</text>
</comment>
<dbReference type="OrthoDB" id="14749at2157"/>
<keyword evidence="4" id="KW-1185">Reference proteome</keyword>
<gene>
    <name evidence="1" type="primary">pcn</name>
    <name evidence="2" type="ORF">ASJ82_01045</name>
    <name evidence="3" type="ORF">MSCUN_10980</name>
</gene>
<reference evidence="2 4" key="2">
    <citation type="journal article" date="2017" name="BMC Genomics">
        <title>Genomic analysis of methanogenic archaea reveals a shift towards energy conservation.</title>
        <authorList>
            <person name="Gilmore S.P."/>
            <person name="Henske J.K."/>
            <person name="Sexton J.A."/>
            <person name="Solomon K.V."/>
            <person name="Seppala S."/>
            <person name="Yoo J.I."/>
            <person name="Huyett L.M."/>
            <person name="Pressman A."/>
            <person name="Cogan J.Z."/>
            <person name="Kivenson V."/>
            <person name="Peng X."/>
            <person name="Tan Y."/>
            <person name="Valentine D.L."/>
            <person name="O'Malley M.A."/>
        </authorList>
    </citation>
    <scope>NUCLEOTIDE SEQUENCE [LARGE SCALE GENOMIC DNA]</scope>
    <source>
        <strain evidence="2 4">1R-7</strain>
    </source>
</reference>
<dbReference type="GO" id="GO:0006275">
    <property type="term" value="P:regulation of DNA replication"/>
    <property type="evidence" value="ECO:0007669"/>
    <property type="project" value="UniProtKB-UniRule"/>
</dbReference>
<evidence type="ECO:0000313" key="4">
    <source>
        <dbReference type="Proteomes" id="UP000217528"/>
    </source>
</evidence>
<dbReference type="InterPro" id="IPR007268">
    <property type="entry name" value="Rad9/Ddc1"/>
</dbReference>
<evidence type="ECO:0000313" key="3">
    <source>
        <dbReference type="EMBL" id="PWL08167.1"/>
    </source>
</evidence>
<dbReference type="Pfam" id="PF04139">
    <property type="entry name" value="Rad9"/>
    <property type="match status" value="1"/>
</dbReference>
<comment type="similarity">
    <text evidence="1">Belongs to the PCNA family.</text>
</comment>
<dbReference type="GO" id="GO:0006272">
    <property type="term" value="P:leading strand elongation"/>
    <property type="evidence" value="ECO:0007669"/>
    <property type="project" value="TreeGrafter"/>
</dbReference>
<protein>
    <recommendedName>
        <fullName evidence="1">DNA polymerase sliding clamp</fullName>
    </recommendedName>
    <alternativeName>
        <fullName evidence="1">Proliferating cell nuclear antigen homolog</fullName>
        <shortName evidence="1">PCNA</shortName>
    </alternativeName>
</protein>
<dbReference type="InterPro" id="IPR000730">
    <property type="entry name" value="Pr_cel_nuc_antig"/>
</dbReference>
<dbReference type="CDD" id="cd00577">
    <property type="entry name" value="PCNA"/>
    <property type="match status" value="1"/>
</dbReference>
<comment type="subunit">
    <text evidence="1">Homotrimer. The subunits circularize to form a toroid; DNA passes through its center. Replication factor C (RFC) is required to load the toroid on the DNA.</text>
</comment>
<dbReference type="GO" id="GO:0030337">
    <property type="term" value="F:DNA polymerase processivity factor activity"/>
    <property type="evidence" value="ECO:0007669"/>
    <property type="project" value="UniProtKB-UniRule"/>
</dbReference>
<comment type="caution">
    <text evidence="2">The sequence shown here is derived from an EMBL/GenBank/DDBJ whole genome shotgun (WGS) entry which is preliminary data.</text>
</comment>
<dbReference type="AlphaFoldDB" id="A0A2A2HFK3"/>
<dbReference type="Proteomes" id="UP000217528">
    <property type="component" value="Unassembled WGS sequence"/>
</dbReference>
<sequence>MRILLDDIDALRIPLQSIQKKIDEIDITLTPDGLRISTIDRSHVIFYELEIPEVVFTQYEVPFPENTTEYVLGLPTKELITILGKAKREDTLEIVFKEKQNQLQIQLLNYTTNVQKKYSVQVMDLESHIPTYPTIQREATMTLPSKEFKQYIADISTGSTQRIQFQTIDDQLILKSLSEFETNEIIIPLEETQQHVSARYTYDYLVSMVQATGYSDDIIVCFGNDMPLEIEYDRPACFDNQQSLFKMMLAPRIEEE</sequence>
<evidence type="ECO:0000313" key="2">
    <source>
        <dbReference type="EMBL" id="PAV08080.1"/>
    </source>
</evidence>
<dbReference type="Gene3D" id="3.70.10.10">
    <property type="match status" value="1"/>
</dbReference>
<evidence type="ECO:0000256" key="1">
    <source>
        <dbReference type="HAMAP-Rule" id="MF_00317"/>
    </source>
</evidence>
<dbReference type="HAMAP" id="MF_00317">
    <property type="entry name" value="DNApol_clamp_arch"/>
    <property type="match status" value="1"/>
</dbReference>
<keyword evidence="1" id="KW-0238">DNA-binding</keyword>
<organism evidence="2 4">
    <name type="scientific">Methanosphaera cuniculi</name>
    <dbReference type="NCBI Taxonomy" id="1077256"/>
    <lineage>
        <taxon>Archaea</taxon>
        <taxon>Methanobacteriati</taxon>
        <taxon>Methanobacteriota</taxon>
        <taxon>Methanomada group</taxon>
        <taxon>Methanobacteria</taxon>
        <taxon>Methanobacteriales</taxon>
        <taxon>Methanobacteriaceae</taxon>
        <taxon>Methanosphaera</taxon>
    </lineage>
</organism>
<dbReference type="PANTHER" id="PTHR11352:SF0">
    <property type="entry name" value="PROLIFERATING CELL NUCLEAR ANTIGEN"/>
    <property type="match status" value="1"/>
</dbReference>
<dbReference type="RefSeq" id="WP_095607980.1">
    <property type="nucleotide sequence ID" value="NZ_LMVN01000002.1"/>
</dbReference>
<evidence type="ECO:0000313" key="5">
    <source>
        <dbReference type="Proteomes" id="UP000246004"/>
    </source>
</evidence>
<dbReference type="Proteomes" id="UP000246004">
    <property type="component" value="Unassembled WGS sequence"/>
</dbReference>